<keyword evidence="4" id="KW-0804">Transcription</keyword>
<evidence type="ECO:0000256" key="2">
    <source>
        <dbReference type="ARBA" id="ARBA00023015"/>
    </source>
</evidence>
<keyword evidence="6" id="KW-1185">Reference proteome</keyword>
<dbReference type="InterPro" id="IPR036390">
    <property type="entry name" value="WH_DNA-bd_sf"/>
</dbReference>
<sequence>MEIRHLRYFLAVAEELHFGRAAQKMHIVQSALSMQIKALEDELGGLLFERTSRTVSLTEAGRLFQIEAERAIKQFEYSQTIAKLAISGELGTVRIGVFSSLMINQTFIQCLQYFQKMYPQVKLILNETLPQKAPQALLQNEIDVAYILSDDFNNNFNDKRIKVDGLSQWTYIAVLPHDHALVGAKHLSLEQISRYPFVAYGQIEKVLLEQFRQQINVSHYVTSGMLGVLACVSAGFGVSICPKEVTSFNYENVCYRSISDNSPILYLKQLSRINENSISVLNFLNSVLSIKW</sequence>
<organism evidence="5 6">
    <name type="scientific">Mergibacter septicus</name>
    <dbReference type="NCBI Taxonomy" id="221402"/>
    <lineage>
        <taxon>Bacteria</taxon>
        <taxon>Pseudomonadati</taxon>
        <taxon>Pseudomonadota</taxon>
        <taxon>Gammaproteobacteria</taxon>
        <taxon>Pasteurellales</taxon>
        <taxon>Pasteurellaceae</taxon>
        <taxon>Mergibacter</taxon>
    </lineage>
</organism>
<dbReference type="FunFam" id="1.10.10.10:FF:000001">
    <property type="entry name" value="LysR family transcriptional regulator"/>
    <property type="match status" value="1"/>
</dbReference>
<keyword evidence="2" id="KW-0805">Transcription regulation</keyword>
<keyword evidence="3" id="KW-0238">DNA-binding</keyword>
<evidence type="ECO:0000256" key="3">
    <source>
        <dbReference type="ARBA" id="ARBA00023125"/>
    </source>
</evidence>
<comment type="similarity">
    <text evidence="1">Belongs to the LysR transcriptional regulatory family.</text>
</comment>
<dbReference type="Gene3D" id="1.10.10.10">
    <property type="entry name" value="Winged helix-like DNA-binding domain superfamily/Winged helix DNA-binding domain"/>
    <property type="match status" value="1"/>
</dbReference>
<dbReference type="InterPro" id="IPR005119">
    <property type="entry name" value="LysR_subst-bd"/>
</dbReference>
<accession>A0A8E3MEN5</accession>
<dbReference type="Pfam" id="PF00126">
    <property type="entry name" value="HTH_1"/>
    <property type="match status" value="1"/>
</dbReference>
<gene>
    <name evidence="5" type="ORF">CEP48_00410</name>
</gene>
<protein>
    <submittedName>
        <fullName evidence="5">Uncharacterized protein</fullName>
    </submittedName>
</protein>
<dbReference type="PANTHER" id="PTHR30346:SF28">
    <property type="entry name" value="HTH-TYPE TRANSCRIPTIONAL REGULATOR CYNR"/>
    <property type="match status" value="1"/>
</dbReference>
<dbReference type="PROSITE" id="PS50931">
    <property type="entry name" value="HTH_LYSR"/>
    <property type="match status" value="1"/>
</dbReference>
<dbReference type="Gene3D" id="3.40.190.10">
    <property type="entry name" value="Periplasmic binding protein-like II"/>
    <property type="match status" value="2"/>
</dbReference>
<evidence type="ECO:0000313" key="5">
    <source>
        <dbReference type="EMBL" id="QDJ13992.1"/>
    </source>
</evidence>
<dbReference type="SUPFAM" id="SSF46785">
    <property type="entry name" value="Winged helix' DNA-binding domain"/>
    <property type="match status" value="1"/>
</dbReference>
<dbReference type="EMBL" id="CP022011">
    <property type="protein sequence ID" value="QDJ13992.1"/>
    <property type="molecule type" value="Genomic_DNA"/>
</dbReference>
<dbReference type="GO" id="GO:0003677">
    <property type="term" value="F:DNA binding"/>
    <property type="evidence" value="ECO:0007669"/>
    <property type="project" value="UniProtKB-KW"/>
</dbReference>
<evidence type="ECO:0000256" key="4">
    <source>
        <dbReference type="ARBA" id="ARBA00023163"/>
    </source>
</evidence>
<dbReference type="SUPFAM" id="SSF53850">
    <property type="entry name" value="Periplasmic binding protein-like II"/>
    <property type="match status" value="1"/>
</dbReference>
<dbReference type="Proteomes" id="UP000955338">
    <property type="component" value="Chromosome"/>
</dbReference>
<dbReference type="GO" id="GO:0003700">
    <property type="term" value="F:DNA-binding transcription factor activity"/>
    <property type="evidence" value="ECO:0007669"/>
    <property type="project" value="InterPro"/>
</dbReference>
<dbReference type="RefSeq" id="WP_261919926.1">
    <property type="nucleotide sequence ID" value="NZ_CP022011.1"/>
</dbReference>
<dbReference type="PANTHER" id="PTHR30346">
    <property type="entry name" value="TRANSCRIPTIONAL DUAL REGULATOR HCAR-RELATED"/>
    <property type="match status" value="1"/>
</dbReference>
<name>A0A8E3MEN5_9PAST</name>
<evidence type="ECO:0000256" key="1">
    <source>
        <dbReference type="ARBA" id="ARBA00009437"/>
    </source>
</evidence>
<dbReference type="PRINTS" id="PR00039">
    <property type="entry name" value="HTHLYSR"/>
</dbReference>
<dbReference type="GO" id="GO:0032993">
    <property type="term" value="C:protein-DNA complex"/>
    <property type="evidence" value="ECO:0007669"/>
    <property type="project" value="TreeGrafter"/>
</dbReference>
<dbReference type="Pfam" id="PF03466">
    <property type="entry name" value="LysR_substrate"/>
    <property type="match status" value="1"/>
</dbReference>
<evidence type="ECO:0000313" key="6">
    <source>
        <dbReference type="Proteomes" id="UP000955338"/>
    </source>
</evidence>
<dbReference type="AlphaFoldDB" id="A0A8E3MEN5"/>
<proteinExistence type="inferred from homology"/>
<dbReference type="InterPro" id="IPR036388">
    <property type="entry name" value="WH-like_DNA-bd_sf"/>
</dbReference>
<reference evidence="5" key="1">
    <citation type="submission" date="2017-06" db="EMBL/GenBank/DDBJ databases">
        <title>Genome sequencing of pathogenic and non-pathogenic strains within Bisgaard taxon 40.</title>
        <authorList>
            <person name="Ladner J.T."/>
            <person name="Lovett S.P."/>
            <person name="Koroleva G."/>
            <person name="Lorch J.M."/>
        </authorList>
    </citation>
    <scope>NUCLEOTIDE SEQUENCE</scope>
    <source>
        <strain evidence="5">27576-1-I1</strain>
    </source>
</reference>
<dbReference type="CDD" id="cd08414">
    <property type="entry name" value="PBP2_LTTR_aromatics_like"/>
    <property type="match status" value="1"/>
</dbReference>
<dbReference type="InterPro" id="IPR000847">
    <property type="entry name" value="LysR_HTH_N"/>
</dbReference>